<organism evidence="13 14">
    <name type="scientific">Polymorphobacter multimanifer</name>
    <dbReference type="NCBI Taxonomy" id="1070431"/>
    <lineage>
        <taxon>Bacteria</taxon>
        <taxon>Pseudomonadati</taxon>
        <taxon>Pseudomonadota</taxon>
        <taxon>Alphaproteobacteria</taxon>
        <taxon>Sphingomonadales</taxon>
        <taxon>Sphingosinicellaceae</taxon>
        <taxon>Polymorphobacter</taxon>
    </lineage>
</organism>
<comment type="similarity">
    <text evidence="3">Belongs to the NMT1/THI5 family.</text>
</comment>
<comment type="caution">
    <text evidence="13">The sequence shown here is derived from an EMBL/GenBank/DDBJ whole genome shotgun (WGS) entry which is preliminary data.</text>
</comment>
<evidence type="ECO:0000256" key="1">
    <source>
        <dbReference type="ARBA" id="ARBA00003469"/>
    </source>
</evidence>
<evidence type="ECO:0000256" key="7">
    <source>
        <dbReference type="ARBA" id="ARBA00022898"/>
    </source>
</evidence>
<keyword evidence="7" id="KW-0663">Pyridoxal phosphate</keyword>
<comment type="subunit">
    <text evidence="4">Homodimer.</text>
</comment>
<reference evidence="13 14" key="1">
    <citation type="submission" date="2020-08" db="EMBL/GenBank/DDBJ databases">
        <title>Genomic Encyclopedia of Type Strains, Phase IV (KMG-IV): sequencing the most valuable type-strain genomes for metagenomic binning, comparative biology and taxonomic classification.</title>
        <authorList>
            <person name="Goeker M."/>
        </authorList>
    </citation>
    <scope>NUCLEOTIDE SEQUENCE [LARGE SCALE GENOMIC DNA]</scope>
    <source>
        <strain evidence="13 14">DSM 102189</strain>
    </source>
</reference>
<dbReference type="GO" id="GO:0009228">
    <property type="term" value="P:thiamine biosynthetic process"/>
    <property type="evidence" value="ECO:0007669"/>
    <property type="project" value="UniProtKB-KW"/>
</dbReference>
<dbReference type="AlphaFoldDB" id="A0A841L941"/>
<dbReference type="InterPro" id="IPR027939">
    <property type="entry name" value="NMT1/THI5"/>
</dbReference>
<comment type="function">
    <text evidence="1">Responsible for the formation of the pyrimidine heterocycle in the thiamine biosynthesis pathway. Catalyzes the formation of hydroxymethylpyrimidine phosphate (HMP-P) from histidine and pyridoxal phosphate (PLP). The protein uses PLP and the active site histidine to form HMP-P, generating an inactive enzyme. The enzyme can only undergo a single turnover, which suggests it is a suicide enzyme.</text>
</comment>
<evidence type="ECO:0000259" key="12">
    <source>
        <dbReference type="Pfam" id="PF09084"/>
    </source>
</evidence>
<dbReference type="RefSeq" id="WP_184194894.1">
    <property type="nucleotide sequence ID" value="NZ_JACIIV010000003.1"/>
</dbReference>
<dbReference type="EMBL" id="JACIIV010000003">
    <property type="protein sequence ID" value="MBB6226355.1"/>
    <property type="molecule type" value="Genomic_DNA"/>
</dbReference>
<keyword evidence="9" id="KW-0408">Iron</keyword>
<proteinExistence type="inferred from homology"/>
<evidence type="ECO:0000256" key="5">
    <source>
        <dbReference type="ARBA" id="ARBA00022679"/>
    </source>
</evidence>
<dbReference type="Proteomes" id="UP000538147">
    <property type="component" value="Unassembled WGS sequence"/>
</dbReference>
<dbReference type="Gene3D" id="3.40.190.10">
    <property type="entry name" value="Periplasmic binding protein-like II"/>
    <property type="match status" value="1"/>
</dbReference>
<dbReference type="PANTHER" id="PTHR31528">
    <property type="entry name" value="4-AMINO-5-HYDROXYMETHYL-2-METHYLPYRIMIDINE PHOSPHATE SYNTHASE THI11-RELATED"/>
    <property type="match status" value="1"/>
</dbReference>
<dbReference type="SUPFAM" id="SSF53850">
    <property type="entry name" value="Periplasmic binding protein-like II"/>
    <property type="match status" value="1"/>
</dbReference>
<evidence type="ECO:0000313" key="13">
    <source>
        <dbReference type="EMBL" id="MBB6226355.1"/>
    </source>
</evidence>
<protein>
    <recommendedName>
        <fullName evidence="10">Thiamine pyrimidine synthase</fullName>
    </recommendedName>
</protein>
<keyword evidence="6" id="KW-0479">Metal-binding</keyword>
<comment type="catalytic activity">
    <reaction evidence="11">
        <text>N(6)-(pyridoxal phosphate)-L-lysyl-[4-amino-5-hydroxymethyl-2-methylpyrimidine phosphate synthase] + L-histidyl-[4-amino-5-hydroxymethyl-2-methylpyrimidine phosphate synthase] + 2 Fe(3+) + 4 H2O = L-lysyl-[4-amino-5-hydroxymethyl-2-methylpyrimidine phosphate synthase] + (2S)-2-amino-5-hydroxy-4-oxopentanoyl-[4-amino-5-hydroxymethyl-2-methylpyrimidine phosphate synthase] + 4-amino-2-methyl-5-(phosphooxymethyl)pyrimidine + 3-oxopropanoate + 2 Fe(2+) + 2 H(+)</text>
        <dbReference type="Rhea" id="RHEA:65756"/>
        <dbReference type="Rhea" id="RHEA-COMP:16892"/>
        <dbReference type="Rhea" id="RHEA-COMP:16893"/>
        <dbReference type="Rhea" id="RHEA-COMP:16894"/>
        <dbReference type="Rhea" id="RHEA-COMP:16895"/>
        <dbReference type="ChEBI" id="CHEBI:15377"/>
        <dbReference type="ChEBI" id="CHEBI:15378"/>
        <dbReference type="ChEBI" id="CHEBI:29033"/>
        <dbReference type="ChEBI" id="CHEBI:29034"/>
        <dbReference type="ChEBI" id="CHEBI:29969"/>
        <dbReference type="ChEBI" id="CHEBI:29979"/>
        <dbReference type="ChEBI" id="CHEBI:33190"/>
        <dbReference type="ChEBI" id="CHEBI:58354"/>
        <dbReference type="ChEBI" id="CHEBI:143915"/>
        <dbReference type="ChEBI" id="CHEBI:157692"/>
    </reaction>
    <physiologicalReaction direction="left-to-right" evidence="11">
        <dbReference type="Rhea" id="RHEA:65757"/>
    </physiologicalReaction>
</comment>
<dbReference type="InterPro" id="IPR015168">
    <property type="entry name" value="SsuA/THI5"/>
</dbReference>
<feature type="domain" description="SsuA/THI5-like" evidence="12">
    <location>
        <begin position="10"/>
        <end position="217"/>
    </location>
</feature>
<comment type="pathway">
    <text evidence="2">Cofactor biosynthesis; thiamine diphosphate biosynthesis.</text>
</comment>
<evidence type="ECO:0000256" key="2">
    <source>
        <dbReference type="ARBA" id="ARBA00004948"/>
    </source>
</evidence>
<dbReference type="GO" id="GO:0016740">
    <property type="term" value="F:transferase activity"/>
    <property type="evidence" value="ECO:0007669"/>
    <property type="project" value="UniProtKB-KW"/>
</dbReference>
<accession>A0A841L941</accession>
<evidence type="ECO:0000256" key="3">
    <source>
        <dbReference type="ARBA" id="ARBA00009406"/>
    </source>
</evidence>
<dbReference type="PANTHER" id="PTHR31528:SF1">
    <property type="entry name" value="4-AMINO-5-HYDROXYMETHYL-2-METHYLPYRIMIDINE PHOSPHATE SYNTHASE THI11-RELATED"/>
    <property type="match status" value="1"/>
</dbReference>
<gene>
    <name evidence="13" type="ORF">FHS79_000509</name>
</gene>
<dbReference type="Pfam" id="PF09084">
    <property type="entry name" value="NMT1"/>
    <property type="match status" value="1"/>
</dbReference>
<sequence length="279" mass="29820">MKIALEWYLNPDHLPLLAAREAGVDLTLIAPDDHYDGFEALAAGDVTLVVNEPLHLVESRPLKLRAHGTFFSTEGGVLIRRTALDALKAGAAIRIASPVSGATTDALCRDILAGWLGRPLGEGQVTIESAGFAHVDNIAAGFDGAWLAFANVEGVDARLRGLDTVMVTTAEAGLPEFSALELIGRADAAQADLAAIAALRESLDRVIPQLIANPQAARTLWYRASTEPESATTDAIVADTLRRLVAPVRADAARWRPMWRYMADHGGDVVDASTYEAMF</sequence>
<keyword evidence="5" id="KW-0808">Transferase</keyword>
<keyword evidence="8" id="KW-0784">Thiamine biosynthesis</keyword>
<evidence type="ECO:0000313" key="14">
    <source>
        <dbReference type="Proteomes" id="UP000538147"/>
    </source>
</evidence>
<evidence type="ECO:0000256" key="4">
    <source>
        <dbReference type="ARBA" id="ARBA00011738"/>
    </source>
</evidence>
<evidence type="ECO:0000256" key="9">
    <source>
        <dbReference type="ARBA" id="ARBA00023004"/>
    </source>
</evidence>
<evidence type="ECO:0000256" key="10">
    <source>
        <dbReference type="ARBA" id="ARBA00033171"/>
    </source>
</evidence>
<keyword evidence="14" id="KW-1185">Reference proteome</keyword>
<evidence type="ECO:0000256" key="8">
    <source>
        <dbReference type="ARBA" id="ARBA00022977"/>
    </source>
</evidence>
<evidence type="ECO:0000256" key="11">
    <source>
        <dbReference type="ARBA" id="ARBA00048179"/>
    </source>
</evidence>
<dbReference type="GO" id="GO:0046872">
    <property type="term" value="F:metal ion binding"/>
    <property type="evidence" value="ECO:0007669"/>
    <property type="project" value="UniProtKB-KW"/>
</dbReference>
<evidence type="ECO:0000256" key="6">
    <source>
        <dbReference type="ARBA" id="ARBA00022723"/>
    </source>
</evidence>
<name>A0A841L941_9SPHN</name>